<keyword evidence="2" id="KW-1185">Reference proteome</keyword>
<gene>
    <name evidence="1" type="ORF">POL67_11215</name>
</gene>
<dbReference type="RefSeq" id="WP_271917239.1">
    <property type="nucleotide sequence ID" value="NZ_JAQNDO010000001.1"/>
</dbReference>
<dbReference type="EMBL" id="JAQNDO010000001">
    <property type="protein sequence ID" value="MDC0741917.1"/>
    <property type="molecule type" value="Genomic_DNA"/>
</dbReference>
<evidence type="ECO:0000313" key="2">
    <source>
        <dbReference type="Proteomes" id="UP001221411"/>
    </source>
</evidence>
<reference evidence="1 2" key="1">
    <citation type="submission" date="2022-11" db="EMBL/GenBank/DDBJ databases">
        <title>Minimal conservation of predation-associated metabolite biosynthetic gene clusters underscores biosynthetic potential of Myxococcota including descriptions for ten novel species: Archangium lansinium sp. nov., Myxococcus landrumus sp. nov., Nannocystis bai.</title>
        <authorList>
            <person name="Ahearne A."/>
            <person name="Stevens C."/>
            <person name="Dowd S."/>
        </authorList>
    </citation>
    <scope>NUCLEOTIDE SEQUENCE [LARGE SCALE GENOMIC DNA]</scope>
    <source>
        <strain evidence="1 2">RJM3</strain>
    </source>
</reference>
<proteinExistence type="predicted"/>
<name>A0ABT5EJB3_9BACT</name>
<protein>
    <submittedName>
        <fullName evidence="1">Uncharacterized protein</fullName>
    </submittedName>
</protein>
<dbReference type="Proteomes" id="UP001221411">
    <property type="component" value="Unassembled WGS sequence"/>
</dbReference>
<organism evidence="1 2">
    <name type="scientific">Polyangium mundeleinium</name>
    <dbReference type="NCBI Taxonomy" id="2995306"/>
    <lineage>
        <taxon>Bacteria</taxon>
        <taxon>Pseudomonadati</taxon>
        <taxon>Myxococcota</taxon>
        <taxon>Polyangia</taxon>
        <taxon>Polyangiales</taxon>
        <taxon>Polyangiaceae</taxon>
        <taxon>Polyangium</taxon>
    </lineage>
</organism>
<evidence type="ECO:0000313" key="1">
    <source>
        <dbReference type="EMBL" id="MDC0741917.1"/>
    </source>
</evidence>
<accession>A0ABT5EJB3</accession>
<comment type="caution">
    <text evidence="1">The sequence shown here is derived from an EMBL/GenBank/DDBJ whole genome shotgun (WGS) entry which is preliminary data.</text>
</comment>
<sequence>MSIKDRIVSEGMKFAASPQVAKLMQDERFMKLVMTAMSMPGRVSTFTTEQKEAFAKSMGLATSDEVRDLRRVVSSLEQSVSRLRAKLERDAS</sequence>